<feature type="transmembrane region" description="Helical" evidence="7">
    <location>
        <begin position="97"/>
        <end position="122"/>
    </location>
</feature>
<keyword evidence="6 7" id="KW-0472">Membrane</keyword>
<dbReference type="GO" id="GO:0005886">
    <property type="term" value="C:plasma membrane"/>
    <property type="evidence" value="ECO:0007669"/>
    <property type="project" value="UniProtKB-SubCell"/>
</dbReference>
<dbReference type="InterPro" id="IPR032808">
    <property type="entry name" value="DoxX"/>
</dbReference>
<sequence length="187" mass="20388">MTALINLYLRLAHFVEYRIGAALMPTLARFLFAAIFAVYYWNSALTKLGGDLTHLVQPSFNGFAQIFPKAAEAASYDITQATAMQKAVILAGTWAEFVLPALIILGLFTRLAALGMVGFVVVQSLTDLFGHNAIADGSTLGAWFDGAPDSIMLDQRALWIVLLLVLVFRGAGPLSLDELLKRRLRIS</sequence>
<feature type="transmembrane region" description="Helical" evidence="7">
    <location>
        <begin position="20"/>
        <end position="41"/>
    </location>
</feature>
<comment type="caution">
    <text evidence="8">The sequence shown here is derived from an EMBL/GenBank/DDBJ whole genome shotgun (WGS) entry which is preliminary data.</text>
</comment>
<dbReference type="InterPro" id="IPR051907">
    <property type="entry name" value="DoxX-like_oxidoreductase"/>
</dbReference>
<dbReference type="PANTHER" id="PTHR33452">
    <property type="entry name" value="OXIDOREDUCTASE CATD-RELATED"/>
    <property type="match status" value="1"/>
</dbReference>
<dbReference type="OrthoDB" id="121744at2"/>
<evidence type="ECO:0000256" key="5">
    <source>
        <dbReference type="ARBA" id="ARBA00022989"/>
    </source>
</evidence>
<feature type="transmembrane region" description="Helical" evidence="7">
    <location>
        <begin position="157"/>
        <end position="176"/>
    </location>
</feature>
<dbReference type="Proteomes" id="UP000231553">
    <property type="component" value="Unassembled WGS sequence"/>
</dbReference>
<reference evidence="8 9" key="1">
    <citation type="journal article" date="2018" name="Int. J. Syst. Evol. Microbiol.">
        <title>Pseudooceanicola lipolyticus sp. nov., a marine alphaproteobacterium, reclassification of Oceanicola flagellatus as Pseudooceanicola flagellatus comb. nov. and emended description of the genus Pseudooceanicola.</title>
        <authorList>
            <person name="Huang M.-M."/>
            <person name="Guo L.-L."/>
            <person name="Wu Y.-H."/>
            <person name="Lai Q.-L."/>
            <person name="Shao Z.-Z."/>
            <person name="Wang C.-S."/>
            <person name="Wu M."/>
            <person name="Xu X.-W."/>
        </authorList>
    </citation>
    <scope>NUCLEOTIDE SEQUENCE [LARGE SCALE GENOMIC DNA]</scope>
    <source>
        <strain evidence="8 9">157</strain>
    </source>
</reference>
<dbReference type="AlphaFoldDB" id="A0A2M8IWE4"/>
<name>A0A2M8IWE4_9RHOB</name>
<evidence type="ECO:0000256" key="4">
    <source>
        <dbReference type="ARBA" id="ARBA00022692"/>
    </source>
</evidence>
<evidence type="ECO:0008006" key="10">
    <source>
        <dbReference type="Google" id="ProtNLM"/>
    </source>
</evidence>
<evidence type="ECO:0000256" key="3">
    <source>
        <dbReference type="ARBA" id="ARBA00022475"/>
    </source>
</evidence>
<keyword evidence="9" id="KW-1185">Reference proteome</keyword>
<comment type="subcellular location">
    <subcellularLocation>
        <location evidence="1">Cell membrane</location>
        <topology evidence="1">Multi-pass membrane protein</topology>
    </subcellularLocation>
</comment>
<keyword evidence="3" id="KW-1003">Cell membrane</keyword>
<organism evidence="8 9">
    <name type="scientific">Pseudooceanicola lipolyticus</name>
    <dbReference type="NCBI Taxonomy" id="2029104"/>
    <lineage>
        <taxon>Bacteria</taxon>
        <taxon>Pseudomonadati</taxon>
        <taxon>Pseudomonadota</taxon>
        <taxon>Alphaproteobacteria</taxon>
        <taxon>Rhodobacterales</taxon>
        <taxon>Paracoccaceae</taxon>
        <taxon>Pseudooceanicola</taxon>
    </lineage>
</organism>
<evidence type="ECO:0000256" key="2">
    <source>
        <dbReference type="ARBA" id="ARBA00006679"/>
    </source>
</evidence>
<evidence type="ECO:0000256" key="6">
    <source>
        <dbReference type="ARBA" id="ARBA00023136"/>
    </source>
</evidence>
<evidence type="ECO:0000313" key="8">
    <source>
        <dbReference type="EMBL" id="PJE34855.1"/>
    </source>
</evidence>
<protein>
    <recommendedName>
        <fullName evidence="10">DoxX family protein</fullName>
    </recommendedName>
</protein>
<evidence type="ECO:0000313" key="9">
    <source>
        <dbReference type="Proteomes" id="UP000231553"/>
    </source>
</evidence>
<accession>A0A2M8IWE4</accession>
<keyword evidence="5 7" id="KW-1133">Transmembrane helix</keyword>
<dbReference type="Pfam" id="PF07681">
    <property type="entry name" value="DoxX"/>
    <property type="match status" value="1"/>
</dbReference>
<comment type="similarity">
    <text evidence="2">Belongs to the DoxX family.</text>
</comment>
<gene>
    <name evidence="8" type="ORF">CVM52_20155</name>
</gene>
<evidence type="ECO:0000256" key="7">
    <source>
        <dbReference type="SAM" id="Phobius"/>
    </source>
</evidence>
<proteinExistence type="inferred from homology"/>
<evidence type="ECO:0000256" key="1">
    <source>
        <dbReference type="ARBA" id="ARBA00004651"/>
    </source>
</evidence>
<dbReference type="PANTHER" id="PTHR33452:SF1">
    <property type="entry name" value="INNER MEMBRANE PROTEIN YPHA-RELATED"/>
    <property type="match status" value="1"/>
</dbReference>
<dbReference type="EMBL" id="PGTB01000134">
    <property type="protein sequence ID" value="PJE34855.1"/>
    <property type="molecule type" value="Genomic_DNA"/>
</dbReference>
<dbReference type="RefSeq" id="WP_100164220.1">
    <property type="nucleotide sequence ID" value="NZ_PGTB01000134.1"/>
</dbReference>
<keyword evidence="4 7" id="KW-0812">Transmembrane</keyword>